<dbReference type="HOGENOM" id="CLU_130421_0_0_5"/>
<dbReference type="Proteomes" id="UP000001929">
    <property type="component" value="Chromosome"/>
</dbReference>
<dbReference type="EMBL" id="CP000230">
    <property type="protein sequence ID" value="ABC23062.1"/>
    <property type="molecule type" value="Genomic_DNA"/>
</dbReference>
<dbReference type="KEGG" id="rru:Rru_A2262"/>
<protein>
    <recommendedName>
        <fullName evidence="3">DUF1489 family protein</fullName>
    </recommendedName>
</protein>
<dbReference type="InterPro" id="IPR008320">
    <property type="entry name" value="UCP032025"/>
</dbReference>
<proteinExistence type="predicted"/>
<dbReference type="eggNOG" id="COG5458">
    <property type="taxonomic scope" value="Bacteria"/>
</dbReference>
<dbReference type="AlphaFoldDB" id="Q2RS33"/>
<dbReference type="PhylomeDB" id="Q2RS33"/>
<dbReference type="STRING" id="269796.Rru_A2262"/>
<name>Q2RS33_RHORT</name>
<dbReference type="RefSeq" id="WP_011389917.1">
    <property type="nucleotide sequence ID" value="NC_007643.1"/>
</dbReference>
<organism evidence="1 2">
    <name type="scientific">Rhodospirillum rubrum (strain ATCC 11170 / ATH 1.1.1 / DSM 467 / LMG 4362 / NCIMB 8255 / S1)</name>
    <dbReference type="NCBI Taxonomy" id="269796"/>
    <lineage>
        <taxon>Bacteria</taxon>
        <taxon>Pseudomonadati</taxon>
        <taxon>Pseudomonadota</taxon>
        <taxon>Alphaproteobacteria</taxon>
        <taxon>Rhodospirillales</taxon>
        <taxon>Rhodospirillaceae</taxon>
        <taxon>Rhodospirillum</taxon>
    </lineage>
</organism>
<accession>Q2RS33</accession>
<dbReference type="PATRIC" id="fig|269796.9.peg.2360"/>
<evidence type="ECO:0008006" key="3">
    <source>
        <dbReference type="Google" id="ProtNLM"/>
    </source>
</evidence>
<dbReference type="PIRSF" id="PIRSF032025">
    <property type="entry name" value="UCP032025"/>
    <property type="match status" value="1"/>
</dbReference>
<keyword evidence="2" id="KW-1185">Reference proteome</keyword>
<dbReference type="EnsemblBacteria" id="ABC23062">
    <property type="protein sequence ID" value="ABC23062"/>
    <property type="gene ID" value="Rru_A2262"/>
</dbReference>
<dbReference type="Pfam" id="PF07370">
    <property type="entry name" value="DUF1489"/>
    <property type="match status" value="1"/>
</dbReference>
<evidence type="ECO:0000313" key="1">
    <source>
        <dbReference type="EMBL" id="ABC23062.1"/>
    </source>
</evidence>
<sequence length="142" mass="15545">MTDGPLHLIKLSVGSQSVEGLARWQAGQLAARGEVIHPTRRAPRRASEILAGGSIYWVFDKAIRARQPILDLRIQPDEEGREYCAIVLDPALVATETWPHRPFQGWRYLGPDKAPPDRGGPGIADPEMPAAMASALKDLGFL</sequence>
<reference evidence="1 2" key="1">
    <citation type="journal article" date="2011" name="Stand. Genomic Sci.">
        <title>Complete genome sequence of Rhodospirillum rubrum type strain (S1).</title>
        <authorList>
            <person name="Munk A.C."/>
            <person name="Copeland A."/>
            <person name="Lucas S."/>
            <person name="Lapidus A."/>
            <person name="Del Rio T.G."/>
            <person name="Barry K."/>
            <person name="Detter J.C."/>
            <person name="Hammon N."/>
            <person name="Israni S."/>
            <person name="Pitluck S."/>
            <person name="Brettin T."/>
            <person name="Bruce D."/>
            <person name="Han C."/>
            <person name="Tapia R."/>
            <person name="Gilna P."/>
            <person name="Schmutz J."/>
            <person name="Larimer F."/>
            <person name="Land M."/>
            <person name="Kyrpides N.C."/>
            <person name="Mavromatis K."/>
            <person name="Richardson P."/>
            <person name="Rohde M."/>
            <person name="Goker M."/>
            <person name="Klenk H.P."/>
            <person name="Zhang Y."/>
            <person name="Roberts G.P."/>
            <person name="Reslewic S."/>
            <person name="Schwartz D.C."/>
        </authorList>
    </citation>
    <scope>NUCLEOTIDE SEQUENCE [LARGE SCALE GENOMIC DNA]</scope>
    <source>
        <strain evidence="2">ATCC 11170 / ATH 1.1.1 / DSM 467 / LMG 4362 / NCIMB 8255 / S1</strain>
    </source>
</reference>
<evidence type="ECO:0000313" key="2">
    <source>
        <dbReference type="Proteomes" id="UP000001929"/>
    </source>
</evidence>
<gene>
    <name evidence="1" type="ordered locus">Rru_A2262</name>
</gene>